<sequence length="121" mass="14231">MPLRVYLPNQNGGRGFVCLTNEGRIIITSKKGTDNLPTVSHRLWKIEHLMRLPYGVERRYRKSPWRVSKVEASLEFHTTNEAISPDLPRRISISIENLLQAWKELNQKSSELKHKLYFMRN</sequence>
<evidence type="ECO:0000313" key="1">
    <source>
        <dbReference type="EMBL" id="KKS19455.1"/>
    </source>
</evidence>
<evidence type="ECO:0000313" key="2">
    <source>
        <dbReference type="Proteomes" id="UP000034507"/>
    </source>
</evidence>
<protein>
    <submittedName>
        <fullName evidence="1">Uncharacterized protein</fullName>
    </submittedName>
</protein>
<dbReference type="Proteomes" id="UP000034507">
    <property type="component" value="Unassembled WGS sequence"/>
</dbReference>
<proteinExistence type="predicted"/>
<dbReference type="AlphaFoldDB" id="A0A0G0X379"/>
<comment type="caution">
    <text evidence="1">The sequence shown here is derived from an EMBL/GenBank/DDBJ whole genome shotgun (WGS) entry which is preliminary data.</text>
</comment>
<accession>A0A0G0X379</accession>
<reference evidence="1 2" key="1">
    <citation type="journal article" date="2015" name="Nature">
        <title>rRNA introns, odd ribosomes, and small enigmatic genomes across a large radiation of phyla.</title>
        <authorList>
            <person name="Brown C.T."/>
            <person name="Hug L.A."/>
            <person name="Thomas B.C."/>
            <person name="Sharon I."/>
            <person name="Castelle C.J."/>
            <person name="Singh A."/>
            <person name="Wilkins M.J."/>
            <person name="Williams K.H."/>
            <person name="Banfield J.F."/>
        </authorList>
    </citation>
    <scope>NUCLEOTIDE SEQUENCE [LARGE SCALE GENOMIC DNA]</scope>
</reference>
<dbReference type="EMBL" id="LCBX01000047">
    <property type="protein sequence ID" value="KKS19455.1"/>
    <property type="molecule type" value="Genomic_DNA"/>
</dbReference>
<organism evidence="1 2">
    <name type="scientific">candidate division WWE3 bacterium GW2011_GWC1_41_7</name>
    <dbReference type="NCBI Taxonomy" id="1619119"/>
    <lineage>
        <taxon>Bacteria</taxon>
        <taxon>Katanobacteria</taxon>
    </lineage>
</organism>
<name>A0A0G0X379_UNCKA</name>
<gene>
    <name evidence="1" type="ORF">UU77_C0047G0002</name>
</gene>